<evidence type="ECO:0000313" key="2">
    <source>
        <dbReference type="EMBL" id="RPA74258.1"/>
    </source>
</evidence>
<evidence type="ECO:0000256" key="1">
    <source>
        <dbReference type="SAM" id="MobiDB-lite"/>
    </source>
</evidence>
<feature type="region of interest" description="Disordered" evidence="1">
    <location>
        <begin position="19"/>
        <end position="82"/>
    </location>
</feature>
<dbReference type="EMBL" id="ML119795">
    <property type="protein sequence ID" value="RPA74258.1"/>
    <property type="molecule type" value="Genomic_DNA"/>
</dbReference>
<dbReference type="Proteomes" id="UP000275078">
    <property type="component" value="Unassembled WGS sequence"/>
</dbReference>
<proteinExistence type="predicted"/>
<protein>
    <submittedName>
        <fullName evidence="2">Uncharacterized protein</fullName>
    </submittedName>
</protein>
<reference evidence="2 3" key="1">
    <citation type="journal article" date="2018" name="Nat. Ecol. Evol.">
        <title>Pezizomycetes genomes reveal the molecular basis of ectomycorrhizal truffle lifestyle.</title>
        <authorList>
            <person name="Murat C."/>
            <person name="Payen T."/>
            <person name="Noel B."/>
            <person name="Kuo A."/>
            <person name="Morin E."/>
            <person name="Chen J."/>
            <person name="Kohler A."/>
            <person name="Krizsan K."/>
            <person name="Balestrini R."/>
            <person name="Da Silva C."/>
            <person name="Montanini B."/>
            <person name="Hainaut M."/>
            <person name="Levati E."/>
            <person name="Barry K.W."/>
            <person name="Belfiori B."/>
            <person name="Cichocki N."/>
            <person name="Clum A."/>
            <person name="Dockter R.B."/>
            <person name="Fauchery L."/>
            <person name="Guy J."/>
            <person name="Iotti M."/>
            <person name="Le Tacon F."/>
            <person name="Lindquist E.A."/>
            <person name="Lipzen A."/>
            <person name="Malagnac F."/>
            <person name="Mello A."/>
            <person name="Molinier V."/>
            <person name="Miyauchi S."/>
            <person name="Poulain J."/>
            <person name="Riccioni C."/>
            <person name="Rubini A."/>
            <person name="Sitrit Y."/>
            <person name="Splivallo R."/>
            <person name="Traeger S."/>
            <person name="Wang M."/>
            <person name="Zifcakova L."/>
            <person name="Wipf D."/>
            <person name="Zambonelli A."/>
            <person name="Paolocci F."/>
            <person name="Nowrousian M."/>
            <person name="Ottonello S."/>
            <person name="Baldrian P."/>
            <person name="Spatafora J.W."/>
            <person name="Henrissat B."/>
            <person name="Nagy L.G."/>
            <person name="Aury J.M."/>
            <person name="Wincker P."/>
            <person name="Grigoriev I.V."/>
            <person name="Bonfante P."/>
            <person name="Martin F.M."/>
        </authorList>
    </citation>
    <scope>NUCLEOTIDE SEQUENCE [LARGE SCALE GENOMIC DNA]</scope>
    <source>
        <strain evidence="2 3">RN42</strain>
    </source>
</reference>
<evidence type="ECO:0000313" key="3">
    <source>
        <dbReference type="Proteomes" id="UP000275078"/>
    </source>
</evidence>
<dbReference type="AlphaFoldDB" id="A0A3N4HP39"/>
<accession>A0A3N4HP39</accession>
<organism evidence="2 3">
    <name type="scientific">Ascobolus immersus RN42</name>
    <dbReference type="NCBI Taxonomy" id="1160509"/>
    <lineage>
        <taxon>Eukaryota</taxon>
        <taxon>Fungi</taxon>
        <taxon>Dikarya</taxon>
        <taxon>Ascomycota</taxon>
        <taxon>Pezizomycotina</taxon>
        <taxon>Pezizomycetes</taxon>
        <taxon>Pezizales</taxon>
        <taxon>Ascobolaceae</taxon>
        <taxon>Ascobolus</taxon>
    </lineage>
</organism>
<keyword evidence="3" id="KW-1185">Reference proteome</keyword>
<name>A0A3N4HP39_ASCIM</name>
<gene>
    <name evidence="2" type="ORF">BJ508DRAFT_418699</name>
</gene>
<sequence>MSISFDSCDINLIAAPVHRQKERNPKASGVCSTPSSLGTCGHRLPPPRGSPHSPLLPPQIPNSNANPLTDNILARPANLTKP</sequence>
<feature type="compositionally biased region" description="Pro residues" evidence="1">
    <location>
        <begin position="44"/>
        <end position="60"/>
    </location>
</feature>